<dbReference type="PROSITE" id="PS50157">
    <property type="entry name" value="ZINC_FINGER_C2H2_2"/>
    <property type="match status" value="1"/>
</dbReference>
<evidence type="ECO:0000259" key="2">
    <source>
        <dbReference type="PROSITE" id="PS50157"/>
    </source>
</evidence>
<dbReference type="RefSeq" id="WP_175609658.1">
    <property type="nucleotide sequence ID" value="NZ_FTNO01000001.1"/>
</dbReference>
<protein>
    <recommendedName>
        <fullName evidence="2">C2H2-type domain-containing protein</fullName>
    </recommendedName>
</protein>
<dbReference type="InterPro" id="IPR013087">
    <property type="entry name" value="Znf_C2H2_type"/>
</dbReference>
<dbReference type="AlphaFoldDB" id="A0A1N6ZEM8"/>
<reference evidence="4" key="1">
    <citation type="submission" date="2017-01" db="EMBL/GenBank/DDBJ databases">
        <authorList>
            <person name="Varghese N."/>
            <person name="Submissions S."/>
        </authorList>
    </citation>
    <scope>NUCLEOTIDE SEQUENCE [LARGE SCALE GENOMIC DNA]</scope>
    <source>
        <strain evidence="4">CGMCC 1.7737</strain>
    </source>
</reference>
<feature type="compositionally biased region" description="Low complexity" evidence="1">
    <location>
        <begin position="8"/>
        <end position="23"/>
    </location>
</feature>
<keyword evidence="4" id="KW-1185">Reference proteome</keyword>
<accession>A0A1N6ZEM8</accession>
<name>A0A1N6ZEM8_9EURY</name>
<evidence type="ECO:0000313" key="3">
    <source>
        <dbReference type="EMBL" id="SIR25176.1"/>
    </source>
</evidence>
<dbReference type="Proteomes" id="UP000186914">
    <property type="component" value="Unassembled WGS sequence"/>
</dbReference>
<dbReference type="EMBL" id="FTNO01000001">
    <property type="protein sequence ID" value="SIR25176.1"/>
    <property type="molecule type" value="Genomic_DNA"/>
</dbReference>
<evidence type="ECO:0000313" key="4">
    <source>
        <dbReference type="Proteomes" id="UP000186914"/>
    </source>
</evidence>
<organism evidence="3 4">
    <name type="scientific">Haladaptatus litoreus</name>
    <dbReference type="NCBI Taxonomy" id="553468"/>
    <lineage>
        <taxon>Archaea</taxon>
        <taxon>Methanobacteriati</taxon>
        <taxon>Methanobacteriota</taxon>
        <taxon>Stenosarchaea group</taxon>
        <taxon>Halobacteria</taxon>
        <taxon>Halobacteriales</taxon>
        <taxon>Haladaptataceae</taxon>
        <taxon>Haladaptatus</taxon>
    </lineage>
</organism>
<gene>
    <name evidence="3" type="ORF">SAMN05421858_1996</name>
</gene>
<evidence type="ECO:0000256" key="1">
    <source>
        <dbReference type="SAM" id="MobiDB-lite"/>
    </source>
</evidence>
<feature type="region of interest" description="Disordered" evidence="1">
    <location>
        <begin position="1"/>
        <end position="23"/>
    </location>
</feature>
<proteinExistence type="predicted"/>
<feature type="domain" description="C2H2-type" evidence="2">
    <location>
        <begin position="25"/>
        <end position="51"/>
    </location>
</feature>
<sequence>MRDVTGLSPVSSTVSDSSDGTDSNYQCDACSAAFDTEDELRKHLHEQGLVD</sequence>